<reference evidence="2" key="2">
    <citation type="submission" date="2020-09" db="EMBL/GenBank/DDBJ databases">
        <authorList>
            <person name="Sun Q."/>
            <person name="Kim S."/>
        </authorList>
    </citation>
    <scope>NUCLEOTIDE SEQUENCE</scope>
    <source>
        <strain evidence="2">KCTC 32182</strain>
    </source>
</reference>
<dbReference type="InterPro" id="IPR036291">
    <property type="entry name" value="NAD(P)-bd_dom_sf"/>
</dbReference>
<dbReference type="InterPro" id="IPR051207">
    <property type="entry name" value="ComplexI_NDUFA9_subunit"/>
</dbReference>
<dbReference type="CDD" id="cd05271">
    <property type="entry name" value="NDUFA9_like_SDR_a"/>
    <property type="match status" value="1"/>
</dbReference>
<organism evidence="2 3">
    <name type="scientific">Paludibacterium paludis</name>
    <dbReference type="NCBI Taxonomy" id="1225769"/>
    <lineage>
        <taxon>Bacteria</taxon>
        <taxon>Pseudomonadati</taxon>
        <taxon>Pseudomonadota</taxon>
        <taxon>Betaproteobacteria</taxon>
        <taxon>Neisseriales</taxon>
        <taxon>Chromobacteriaceae</taxon>
        <taxon>Paludibacterium</taxon>
    </lineage>
</organism>
<dbReference type="InterPro" id="IPR016040">
    <property type="entry name" value="NAD(P)-bd_dom"/>
</dbReference>
<evidence type="ECO:0000313" key="2">
    <source>
        <dbReference type="EMBL" id="GGY25469.1"/>
    </source>
</evidence>
<dbReference type="Gene3D" id="3.40.50.720">
    <property type="entry name" value="NAD(P)-binding Rossmann-like Domain"/>
    <property type="match status" value="1"/>
</dbReference>
<dbReference type="PANTHER" id="PTHR12126:SF11">
    <property type="entry name" value="NADH DEHYDROGENASE [UBIQUINONE] 1 ALPHA SUBCOMPLEX SUBUNIT 9, MITOCHONDRIAL"/>
    <property type="match status" value="1"/>
</dbReference>
<name>A0A918UBW1_9NEIS</name>
<reference evidence="2" key="1">
    <citation type="journal article" date="2014" name="Int. J. Syst. Evol. Microbiol.">
        <title>Complete genome sequence of Corynebacterium casei LMG S-19264T (=DSM 44701T), isolated from a smear-ripened cheese.</title>
        <authorList>
            <consortium name="US DOE Joint Genome Institute (JGI-PGF)"/>
            <person name="Walter F."/>
            <person name="Albersmeier A."/>
            <person name="Kalinowski J."/>
            <person name="Ruckert C."/>
        </authorList>
    </citation>
    <scope>NUCLEOTIDE SEQUENCE</scope>
    <source>
        <strain evidence="2">KCTC 32182</strain>
    </source>
</reference>
<accession>A0A918UBW1</accession>
<dbReference type="PANTHER" id="PTHR12126">
    <property type="entry name" value="NADH-UBIQUINONE OXIDOREDUCTASE 39 KDA SUBUNIT-RELATED"/>
    <property type="match status" value="1"/>
</dbReference>
<evidence type="ECO:0000259" key="1">
    <source>
        <dbReference type="Pfam" id="PF13460"/>
    </source>
</evidence>
<dbReference type="AlphaFoldDB" id="A0A918UBW1"/>
<dbReference type="EMBL" id="BMYX01000021">
    <property type="protein sequence ID" value="GGY25469.1"/>
    <property type="molecule type" value="Genomic_DNA"/>
</dbReference>
<dbReference type="RefSeq" id="WP_189536053.1">
    <property type="nucleotide sequence ID" value="NZ_BMYX01000021.1"/>
</dbReference>
<evidence type="ECO:0000313" key="3">
    <source>
        <dbReference type="Proteomes" id="UP000645257"/>
    </source>
</evidence>
<sequence length="317" mass="33801">MTHQRIAIIGGTGFIGGRIAARLAARGVRVTLLSRHPARCPAALSLLPLVDLVSGEMGDPARLGSVLAGHDAVISMAGILHGSVKTFDHVHHRLVATIVAACQERGIRRLIHIGALGAAPDAPSHYLRSKAAGEAQVTGSGLDWTVLRPSVVFGRGDRFLNLFADLARTLPVLPLAGAGTRFQPVWVDDVARAAEQVIDNRRSVGVTLDLVGPREYTLAELVAYVGDLTGHPRPILPLPAGLAMLQAAVMECLPGVPLMSRDNVRSLAVDNISRQGFPAELLGFAPRAVESVAPDYLGTREVNQRRARWRTRAGRAQ</sequence>
<feature type="domain" description="NAD(P)-binding" evidence="1">
    <location>
        <begin position="10"/>
        <end position="151"/>
    </location>
</feature>
<dbReference type="Proteomes" id="UP000645257">
    <property type="component" value="Unassembled WGS sequence"/>
</dbReference>
<proteinExistence type="predicted"/>
<comment type="caution">
    <text evidence="2">The sequence shown here is derived from an EMBL/GenBank/DDBJ whole genome shotgun (WGS) entry which is preliminary data.</text>
</comment>
<gene>
    <name evidence="2" type="ORF">GCM10011289_31340</name>
</gene>
<keyword evidence="3" id="KW-1185">Reference proteome</keyword>
<dbReference type="SUPFAM" id="SSF51735">
    <property type="entry name" value="NAD(P)-binding Rossmann-fold domains"/>
    <property type="match status" value="1"/>
</dbReference>
<protein>
    <submittedName>
        <fullName evidence="2">Complex I NDUFA9 subunit family protein</fullName>
    </submittedName>
</protein>
<dbReference type="GO" id="GO:0044877">
    <property type="term" value="F:protein-containing complex binding"/>
    <property type="evidence" value="ECO:0007669"/>
    <property type="project" value="TreeGrafter"/>
</dbReference>
<dbReference type="Pfam" id="PF13460">
    <property type="entry name" value="NAD_binding_10"/>
    <property type="match status" value="1"/>
</dbReference>